<dbReference type="OrthoDB" id="6117597at2759"/>
<dbReference type="PANTHER" id="PTHR42643">
    <property type="entry name" value="IONOTROPIC RECEPTOR 20A-RELATED"/>
    <property type="match status" value="1"/>
</dbReference>
<evidence type="ECO:0000256" key="2">
    <source>
        <dbReference type="ARBA" id="ARBA00022475"/>
    </source>
</evidence>
<dbReference type="Proteomes" id="UP000198287">
    <property type="component" value="Unassembled WGS sequence"/>
</dbReference>
<dbReference type="EMBL" id="LNIX01000003">
    <property type="protein sequence ID" value="OXA57913.1"/>
    <property type="molecule type" value="Genomic_DNA"/>
</dbReference>
<feature type="transmembrane region" description="Helical" evidence="8">
    <location>
        <begin position="224"/>
        <end position="242"/>
    </location>
</feature>
<gene>
    <name evidence="9" type="ORF">Fcan01_07077</name>
</gene>
<keyword evidence="6 9" id="KW-0675">Receptor</keyword>
<reference evidence="9 10" key="1">
    <citation type="submission" date="2015-12" db="EMBL/GenBank/DDBJ databases">
        <title>The genome of Folsomia candida.</title>
        <authorList>
            <person name="Faddeeva A."/>
            <person name="Derks M.F."/>
            <person name="Anvar Y."/>
            <person name="Smit S."/>
            <person name="Van Straalen N."/>
            <person name="Roelofs D."/>
        </authorList>
    </citation>
    <scope>NUCLEOTIDE SEQUENCE [LARGE SCALE GENOMIC DNA]</scope>
    <source>
        <strain evidence="9 10">VU population</strain>
        <tissue evidence="9">Whole body</tissue>
    </source>
</reference>
<evidence type="ECO:0000256" key="6">
    <source>
        <dbReference type="ARBA" id="ARBA00023170"/>
    </source>
</evidence>
<evidence type="ECO:0000256" key="5">
    <source>
        <dbReference type="ARBA" id="ARBA00023136"/>
    </source>
</evidence>
<dbReference type="PANTHER" id="PTHR42643:SF32">
    <property type="entry name" value="IONOTROPIC RECEPTOR 31A, ISOFORM C-RELATED"/>
    <property type="match status" value="1"/>
</dbReference>
<sequence length="447" mass="51396">MKWMEKIALIQKYFLPSPISYRRQNIMEGVNVAAVAQNDPDYQPRIRTIIHSNGSAEFVAGMCLEVLDLLQFLLKFSYTAIDGKGWMGIFPNGTWTGQSGQVVNEEADFSISQASTIMMLDQIHGITFLHSTSTGTLVAIFRQPHLSSIRDIILTVFHPYLWLCYLLVWTILLICLKIMFNVLKHHEMILPGDAKFIKDSPLMLWAISATANLGWNMTPISSSIRLIFMIGFFLAACMYIAYSASMVTNLSTETIPVKNSKDLADSSIEIFADKWLPMTHKVMENMYRERHVDIQNLDAFTNQLEFIIPDLMNRSWAFITFSDAISVVFHRLNFTDVVFCQTIYSVVASKVLYPNAMYVKRGSPIREILNTRILLLIERGFLSRLNRFYDRETQILCLHQNRAYRGGLTMRDTITPFFFIFFGSIASLLILILERNFKRKTTFDLNK</sequence>
<evidence type="ECO:0000256" key="3">
    <source>
        <dbReference type="ARBA" id="ARBA00022692"/>
    </source>
</evidence>
<dbReference type="AlphaFoldDB" id="A0A226EJN0"/>
<dbReference type="Gene3D" id="3.40.190.10">
    <property type="entry name" value="Periplasmic binding protein-like II"/>
    <property type="match status" value="1"/>
</dbReference>
<keyword evidence="5 8" id="KW-0472">Membrane</keyword>
<name>A0A226EJN0_FOLCA</name>
<keyword evidence="4 8" id="KW-1133">Transmembrane helix</keyword>
<feature type="transmembrane region" description="Helical" evidence="8">
    <location>
        <begin position="160"/>
        <end position="180"/>
    </location>
</feature>
<evidence type="ECO:0000313" key="9">
    <source>
        <dbReference type="EMBL" id="OXA57913.1"/>
    </source>
</evidence>
<dbReference type="Gene3D" id="1.10.287.70">
    <property type="match status" value="1"/>
</dbReference>
<evidence type="ECO:0000256" key="7">
    <source>
        <dbReference type="ARBA" id="ARBA00023180"/>
    </source>
</evidence>
<dbReference type="GO" id="GO:0005886">
    <property type="term" value="C:plasma membrane"/>
    <property type="evidence" value="ECO:0007669"/>
    <property type="project" value="UniProtKB-SubCell"/>
</dbReference>
<keyword evidence="2" id="KW-1003">Cell membrane</keyword>
<keyword evidence="10" id="KW-1185">Reference proteome</keyword>
<dbReference type="InterPro" id="IPR052192">
    <property type="entry name" value="Insect_Ionotropic_Sensory_Rcpt"/>
</dbReference>
<accession>A0A226EJN0</accession>
<organism evidence="9 10">
    <name type="scientific">Folsomia candida</name>
    <name type="common">Springtail</name>
    <dbReference type="NCBI Taxonomy" id="158441"/>
    <lineage>
        <taxon>Eukaryota</taxon>
        <taxon>Metazoa</taxon>
        <taxon>Ecdysozoa</taxon>
        <taxon>Arthropoda</taxon>
        <taxon>Hexapoda</taxon>
        <taxon>Collembola</taxon>
        <taxon>Entomobryomorpha</taxon>
        <taxon>Isotomoidea</taxon>
        <taxon>Isotomidae</taxon>
        <taxon>Proisotominae</taxon>
        <taxon>Folsomia</taxon>
    </lineage>
</organism>
<comment type="subcellular location">
    <subcellularLocation>
        <location evidence="1">Cell membrane</location>
        <topology evidence="1">Multi-pass membrane protein</topology>
    </subcellularLocation>
</comment>
<evidence type="ECO:0000313" key="10">
    <source>
        <dbReference type="Proteomes" id="UP000198287"/>
    </source>
</evidence>
<evidence type="ECO:0000256" key="8">
    <source>
        <dbReference type="SAM" id="Phobius"/>
    </source>
</evidence>
<keyword evidence="7" id="KW-0325">Glycoprotein</keyword>
<feature type="transmembrane region" description="Helical" evidence="8">
    <location>
        <begin position="414"/>
        <end position="433"/>
    </location>
</feature>
<keyword evidence="3 8" id="KW-0812">Transmembrane</keyword>
<dbReference type="SUPFAM" id="SSF53850">
    <property type="entry name" value="Periplasmic binding protein-like II"/>
    <property type="match status" value="1"/>
</dbReference>
<proteinExistence type="predicted"/>
<evidence type="ECO:0000256" key="1">
    <source>
        <dbReference type="ARBA" id="ARBA00004651"/>
    </source>
</evidence>
<evidence type="ECO:0000256" key="4">
    <source>
        <dbReference type="ARBA" id="ARBA00022989"/>
    </source>
</evidence>
<feature type="transmembrane region" description="Helical" evidence="8">
    <location>
        <begin position="200"/>
        <end position="217"/>
    </location>
</feature>
<comment type="caution">
    <text evidence="9">The sequence shown here is derived from an EMBL/GenBank/DDBJ whole genome shotgun (WGS) entry which is preliminary data.</text>
</comment>
<protein>
    <submittedName>
        <fullName evidence="9">Glutamate receptor ionotropic, kainate 2</fullName>
    </submittedName>
</protein>
<dbReference type="OMA" id="KRICNIR"/>